<sequence>MAAPSLIFFPPSELLTPVRDFAVEAELERVRTAAMTARDRIAEIDGVRVLGPEVKSSSSTVRLAIDLRDTGKDAWKVACEMAGRGFKLDTASNRVIVVRLDAGDVKDAAHHRLASALELALWATPAAAAAE</sequence>
<dbReference type="Proteomes" id="UP000278962">
    <property type="component" value="Unassembled WGS sequence"/>
</dbReference>
<dbReference type="AlphaFoldDB" id="A0A660LD98"/>
<organism evidence="1 2">
    <name type="scientific">Solirubrobacter pauli</name>
    <dbReference type="NCBI Taxonomy" id="166793"/>
    <lineage>
        <taxon>Bacteria</taxon>
        <taxon>Bacillati</taxon>
        <taxon>Actinomycetota</taxon>
        <taxon>Thermoleophilia</taxon>
        <taxon>Solirubrobacterales</taxon>
        <taxon>Solirubrobacteraceae</taxon>
        <taxon>Solirubrobacter</taxon>
    </lineage>
</organism>
<accession>A0A660LD98</accession>
<reference evidence="1 2" key="1">
    <citation type="submission" date="2018-10" db="EMBL/GenBank/DDBJ databases">
        <title>Genomic Encyclopedia of Archaeal and Bacterial Type Strains, Phase II (KMG-II): from individual species to whole genera.</title>
        <authorList>
            <person name="Goeker M."/>
        </authorList>
    </citation>
    <scope>NUCLEOTIDE SEQUENCE [LARGE SCALE GENOMIC DNA]</scope>
    <source>
        <strain evidence="1 2">DSM 14954</strain>
    </source>
</reference>
<gene>
    <name evidence="1" type="ORF">C8N24_2068</name>
</gene>
<comment type="caution">
    <text evidence="1">The sequence shown here is derived from an EMBL/GenBank/DDBJ whole genome shotgun (WGS) entry which is preliminary data.</text>
</comment>
<dbReference type="RefSeq" id="WP_147447728.1">
    <property type="nucleotide sequence ID" value="NZ_RBIL01000001.1"/>
</dbReference>
<evidence type="ECO:0000313" key="2">
    <source>
        <dbReference type="Proteomes" id="UP000278962"/>
    </source>
</evidence>
<evidence type="ECO:0000313" key="1">
    <source>
        <dbReference type="EMBL" id="RKQ92225.1"/>
    </source>
</evidence>
<name>A0A660LD98_9ACTN</name>
<keyword evidence="2" id="KW-1185">Reference proteome</keyword>
<proteinExistence type="predicted"/>
<protein>
    <submittedName>
        <fullName evidence="1">Uncharacterized protein</fullName>
    </submittedName>
</protein>
<dbReference type="EMBL" id="RBIL01000001">
    <property type="protein sequence ID" value="RKQ92225.1"/>
    <property type="molecule type" value="Genomic_DNA"/>
</dbReference>
<dbReference type="OrthoDB" id="5244276at2"/>